<keyword evidence="3" id="KW-1185">Reference proteome</keyword>
<dbReference type="InterPro" id="IPR004843">
    <property type="entry name" value="Calcineurin-like_PHP"/>
</dbReference>
<dbReference type="eggNOG" id="COG0639">
    <property type="taxonomic scope" value="Bacteria"/>
</dbReference>
<dbReference type="CDD" id="cd00144">
    <property type="entry name" value="MPP_PPP_family"/>
    <property type="match status" value="1"/>
</dbReference>
<dbReference type="GO" id="GO:0016791">
    <property type="term" value="F:phosphatase activity"/>
    <property type="evidence" value="ECO:0007669"/>
    <property type="project" value="TreeGrafter"/>
</dbReference>
<dbReference type="InterPro" id="IPR029052">
    <property type="entry name" value="Metallo-depent_PP-like"/>
</dbReference>
<dbReference type="PANTHER" id="PTHR42850">
    <property type="entry name" value="METALLOPHOSPHOESTERASE"/>
    <property type="match status" value="1"/>
</dbReference>
<dbReference type="Pfam" id="PF00149">
    <property type="entry name" value="Metallophos"/>
    <property type="match status" value="1"/>
</dbReference>
<dbReference type="Proteomes" id="UP000011744">
    <property type="component" value="Unassembled WGS sequence"/>
</dbReference>
<dbReference type="EMBL" id="AONQ01000004">
    <property type="protein sequence ID" value="EME71534.1"/>
    <property type="molecule type" value="Genomic_DNA"/>
</dbReference>
<dbReference type="GO" id="GO:0110154">
    <property type="term" value="P:RNA decapping"/>
    <property type="evidence" value="ECO:0007669"/>
    <property type="project" value="TreeGrafter"/>
</dbReference>
<dbReference type="Gene3D" id="3.60.21.10">
    <property type="match status" value="1"/>
</dbReference>
<proteinExistence type="predicted"/>
<name>M3AG46_9PROT</name>
<evidence type="ECO:0000313" key="2">
    <source>
        <dbReference type="EMBL" id="EME71534.1"/>
    </source>
</evidence>
<accession>M3AG46</accession>
<dbReference type="InterPro" id="IPR050126">
    <property type="entry name" value="Ap4A_hydrolase"/>
</dbReference>
<reference evidence="2 3" key="1">
    <citation type="journal article" date="2014" name="Genome Announc.">
        <title>Draft Genome Sequence of Magnetospirillum sp. Strain SO-1, a Freshwater Magnetotactic Bacterium Isolated from the Ol'khovka River, Russia.</title>
        <authorList>
            <person name="Grouzdev D.S."/>
            <person name="Dziuba M.V."/>
            <person name="Sukhacheva M.S."/>
            <person name="Mardanov A.V."/>
            <person name="Beletskiy A.V."/>
            <person name="Kuznetsov B.B."/>
            <person name="Skryabin K.G."/>
        </authorList>
    </citation>
    <scope>NUCLEOTIDE SEQUENCE [LARGE SCALE GENOMIC DNA]</scope>
    <source>
        <strain evidence="2 3">SO-1</strain>
    </source>
</reference>
<dbReference type="SUPFAM" id="SSF56300">
    <property type="entry name" value="Metallo-dependent phosphatases"/>
    <property type="match status" value="1"/>
</dbReference>
<sequence length="238" mass="26596">MPPGTRDYAIGDIHGRLDLLDRLLADIAGDVARFPAGRVVVVFLGDLIDRGTESRQVIERVCGGPPAEGPLAGARYVCLRGNHEDILLQFLADFSVGPRWFRNGGLEAVRSYVGEVDARLAHDHPRLQKLLYRALPTHHLRFLSSIPTRHEEGDYLFVHAGVRPGIALDRQDPFDLMWIREPFLSAREARSKMVVHGHTVVMDPELRPNRIGIDTGAWRTGRLTALVLEGGGRRFLFT</sequence>
<dbReference type="GO" id="GO:0008803">
    <property type="term" value="F:bis(5'-nucleosyl)-tetraphosphatase (symmetrical) activity"/>
    <property type="evidence" value="ECO:0007669"/>
    <property type="project" value="TreeGrafter"/>
</dbReference>
<evidence type="ECO:0000313" key="3">
    <source>
        <dbReference type="Proteomes" id="UP000011744"/>
    </source>
</evidence>
<gene>
    <name evidence="2" type="ORF">H261_02696</name>
</gene>
<dbReference type="STRING" id="1244869.H261_02696"/>
<dbReference type="GO" id="GO:0005737">
    <property type="term" value="C:cytoplasm"/>
    <property type="evidence" value="ECO:0007669"/>
    <property type="project" value="TreeGrafter"/>
</dbReference>
<dbReference type="AlphaFoldDB" id="M3AG46"/>
<comment type="caution">
    <text evidence="2">The sequence shown here is derived from an EMBL/GenBank/DDBJ whole genome shotgun (WGS) entry which is preliminary data.</text>
</comment>
<dbReference type="PATRIC" id="fig|1244869.3.peg.537"/>
<dbReference type="PANTHER" id="PTHR42850:SF4">
    <property type="entry name" value="ZINC-DEPENDENT ENDOPOLYPHOSPHATASE"/>
    <property type="match status" value="1"/>
</dbReference>
<protein>
    <submittedName>
        <fullName evidence="2">Diadenosine tetraphosphatase-like protein</fullName>
    </submittedName>
</protein>
<feature type="domain" description="Calcineurin-like phosphoesterase" evidence="1">
    <location>
        <begin position="9"/>
        <end position="199"/>
    </location>
</feature>
<evidence type="ECO:0000259" key="1">
    <source>
        <dbReference type="Pfam" id="PF00149"/>
    </source>
</evidence>
<organism evidence="2 3">
    <name type="scientific">Paramagnetospirillum caucaseum</name>
    <dbReference type="NCBI Taxonomy" id="1244869"/>
    <lineage>
        <taxon>Bacteria</taxon>
        <taxon>Pseudomonadati</taxon>
        <taxon>Pseudomonadota</taxon>
        <taxon>Alphaproteobacteria</taxon>
        <taxon>Rhodospirillales</taxon>
        <taxon>Magnetospirillaceae</taxon>
        <taxon>Paramagnetospirillum</taxon>
    </lineage>
</organism>